<dbReference type="SMART" id="SM00448">
    <property type="entry name" value="REC"/>
    <property type="match status" value="1"/>
</dbReference>
<evidence type="ECO:0000256" key="6">
    <source>
        <dbReference type="ARBA" id="ARBA00022777"/>
    </source>
</evidence>
<dbReference type="Pfam" id="PF08447">
    <property type="entry name" value="PAS_3"/>
    <property type="match status" value="1"/>
</dbReference>
<dbReference type="Gene3D" id="3.30.450.20">
    <property type="entry name" value="PAS domain"/>
    <property type="match status" value="3"/>
</dbReference>
<evidence type="ECO:0000259" key="10">
    <source>
        <dbReference type="PROSITE" id="PS50110"/>
    </source>
</evidence>
<feature type="domain" description="Response regulatory" evidence="10">
    <location>
        <begin position="1024"/>
        <end position="1140"/>
    </location>
</feature>
<feature type="region of interest" description="Disordered" evidence="8">
    <location>
        <begin position="1"/>
        <end position="23"/>
    </location>
</feature>
<dbReference type="InterPro" id="IPR005467">
    <property type="entry name" value="His_kinase_dom"/>
</dbReference>
<dbReference type="InterPro" id="IPR003018">
    <property type="entry name" value="GAF"/>
</dbReference>
<dbReference type="PROSITE" id="PS50109">
    <property type="entry name" value="HIS_KIN"/>
    <property type="match status" value="1"/>
</dbReference>
<dbReference type="PROSITE" id="PS50113">
    <property type="entry name" value="PAC"/>
    <property type="match status" value="1"/>
</dbReference>
<gene>
    <name evidence="12" type="ORF">HH212_22440</name>
</gene>
<accession>A0A7Z2ZUH9</accession>
<dbReference type="Pfam" id="PF13188">
    <property type="entry name" value="PAS_8"/>
    <property type="match status" value="2"/>
</dbReference>
<evidence type="ECO:0000259" key="9">
    <source>
        <dbReference type="PROSITE" id="PS50109"/>
    </source>
</evidence>
<dbReference type="Proteomes" id="UP000502415">
    <property type="component" value="Chromosome"/>
</dbReference>
<keyword evidence="5" id="KW-0808">Transferase</keyword>
<dbReference type="Pfam" id="PF01590">
    <property type="entry name" value="GAF"/>
    <property type="match status" value="1"/>
</dbReference>
<dbReference type="CDD" id="cd17580">
    <property type="entry name" value="REC_2_DhkD-like"/>
    <property type="match status" value="1"/>
</dbReference>
<sequence>MDYERHGNEQRASGPGGYQGVPDEAQAGAMRRLQGEVDALRAECALLRAGRAAPEEKYRTLFDSIDEAFCILGDFSFDAEGRCVDFRHLEVNPAYERETGLRGVQGRTYRELSGDGDPLLYEVVGRVALGGRPARFERWSAWLCGWYDMHVFRIEDRGAPQVGVLFTNVSERRRAEQALRQSRERKMFLLRFEDEMRALGAPAAVERQAARSLRSQLGADAVVLWELTADGMLAPATVDELAAQPQPHRRRFLAASGLRLWTQFHAGRSLTSENAGADARLGAACALGLAGSAGGWAALPLAREGMLVRLLTVEYAAPHIWSQHELALLHDAAARAWSALERAHAERALQASEEKYRSLFDAIDEGFAMVEVLFDAGDGAGGLRLLEVNRAFARQTGVPLAPGKRILEMLPGFDPKLLRSHALAALGSAPVRFDCQSAALDGRWFSVHLSRVGGAGSRQLAMVLDDISVRKHAELVLRDSERRQAFLLRLSDALRVAQSPADAIAMGARLLREHLGVQRVEVGEVGAGQVILHVGHGVALAPGAAWPDVGALDEALVIRDAAIDARLAPHQRQACLAQGTGALVRVAVAAEGVPTAVFVVHGAAARDWSDAEVDLVRDTAERTWTVTERIRAQALLAASERRYRTFTSLVPVLLWQTDAGGGQVYLNARWLEYTGQDAAQTQDGGWLRAIHPDDAAATGEVFRSAMAAGAPIEIEHRVRAADGVYRWFLVRQVPVRDAAGRLENWYGVAIDIDARRQAEAALQEADRRKDEFLAVLAHELRNPLAPISNAVQMLRRAGGQRKADRLMEMAHRQVRQITRLVDDLMDVSRITRGKIELARQPVPLAEVLAAAVETSRPAIDRASHAFSLRLPPEPLLLDADKVRLTQVFANLLNNAAKYTDAHGRIELAAWPEAGSGGEGGACGQVVVAVRDSGIGIPPEKLDQVFDMFTQVEAAGSHSQGGLGIGLAMVRSLVQMHGGSVEAKSGGPGKGSEFLVRLPLPALPAAGTGAAAPARAAAAPLAGRKVLVVDDNRDAADSLCMLLGSRGAHASCAYDGARALELLAALRPHSLVVDIGMPGMDGHQVAAAVRADPRFAGLQIIALTGWGQEADRRRSREAGIDHHLTKPVDLALLERLLVEAAI</sequence>
<dbReference type="InterPro" id="IPR036097">
    <property type="entry name" value="HisK_dim/P_sf"/>
</dbReference>
<dbReference type="InterPro" id="IPR003594">
    <property type="entry name" value="HATPase_dom"/>
</dbReference>
<name>A0A7Z2ZUH9_9BURK</name>
<dbReference type="FunFam" id="3.30.565.10:FF:000006">
    <property type="entry name" value="Sensor histidine kinase WalK"/>
    <property type="match status" value="1"/>
</dbReference>
<dbReference type="SMART" id="SM00388">
    <property type="entry name" value="HisKA"/>
    <property type="match status" value="1"/>
</dbReference>
<dbReference type="Gene3D" id="3.30.565.10">
    <property type="entry name" value="Histidine kinase-like ATPase, C-terminal domain"/>
    <property type="match status" value="1"/>
</dbReference>
<dbReference type="NCBIfam" id="TIGR00229">
    <property type="entry name" value="sensory_box"/>
    <property type="match status" value="1"/>
</dbReference>
<dbReference type="InterPro" id="IPR003661">
    <property type="entry name" value="HisK_dim/P_dom"/>
</dbReference>
<dbReference type="InterPro" id="IPR004358">
    <property type="entry name" value="Sig_transdc_His_kin-like_C"/>
</dbReference>
<evidence type="ECO:0000259" key="11">
    <source>
        <dbReference type="PROSITE" id="PS50113"/>
    </source>
</evidence>
<dbReference type="CDD" id="cd00082">
    <property type="entry name" value="HisKA"/>
    <property type="match status" value="1"/>
</dbReference>
<dbReference type="GO" id="GO:0005886">
    <property type="term" value="C:plasma membrane"/>
    <property type="evidence" value="ECO:0007669"/>
    <property type="project" value="UniProtKB-SubCell"/>
</dbReference>
<reference evidence="12 13" key="1">
    <citation type="submission" date="2020-04" db="EMBL/GenBank/DDBJ databases">
        <title>Genome sequencing of novel species.</title>
        <authorList>
            <person name="Heo J."/>
            <person name="Kim S.-J."/>
            <person name="Kim J.-S."/>
            <person name="Hong S.-B."/>
            <person name="Kwon S.-W."/>
        </authorList>
    </citation>
    <scope>NUCLEOTIDE SEQUENCE [LARGE SCALE GENOMIC DNA]</scope>
    <source>
        <strain evidence="12 13">GN2-R2</strain>
    </source>
</reference>
<dbReference type="Gene3D" id="1.10.287.130">
    <property type="match status" value="1"/>
</dbReference>
<proteinExistence type="predicted"/>
<dbReference type="EMBL" id="CP051685">
    <property type="protein sequence ID" value="QJE02439.1"/>
    <property type="molecule type" value="Genomic_DNA"/>
</dbReference>
<dbReference type="InterPro" id="IPR000014">
    <property type="entry name" value="PAS"/>
</dbReference>
<dbReference type="InterPro" id="IPR001789">
    <property type="entry name" value="Sig_transdc_resp-reg_receiver"/>
</dbReference>
<evidence type="ECO:0000256" key="4">
    <source>
        <dbReference type="ARBA" id="ARBA00022553"/>
    </source>
</evidence>
<evidence type="ECO:0000256" key="5">
    <source>
        <dbReference type="ARBA" id="ARBA00022679"/>
    </source>
</evidence>
<organism evidence="12 13">
    <name type="scientific">Massilia forsythiae</name>
    <dbReference type="NCBI Taxonomy" id="2728020"/>
    <lineage>
        <taxon>Bacteria</taxon>
        <taxon>Pseudomonadati</taxon>
        <taxon>Pseudomonadota</taxon>
        <taxon>Betaproteobacteria</taxon>
        <taxon>Burkholderiales</taxon>
        <taxon>Oxalobacteraceae</taxon>
        <taxon>Telluria group</taxon>
        <taxon>Massilia</taxon>
    </lineage>
</organism>
<dbReference type="SUPFAM" id="SSF55781">
    <property type="entry name" value="GAF domain-like"/>
    <property type="match status" value="2"/>
</dbReference>
<dbReference type="PANTHER" id="PTHR43547:SF2">
    <property type="entry name" value="HYBRID SIGNAL TRANSDUCTION HISTIDINE KINASE C"/>
    <property type="match status" value="1"/>
</dbReference>
<dbReference type="InterPro" id="IPR011006">
    <property type="entry name" value="CheY-like_superfamily"/>
</dbReference>
<keyword evidence="4 7" id="KW-0597">Phosphoprotein</keyword>
<dbReference type="SMART" id="SM00086">
    <property type="entry name" value="PAC"/>
    <property type="match status" value="1"/>
</dbReference>
<evidence type="ECO:0000256" key="2">
    <source>
        <dbReference type="ARBA" id="ARBA00004429"/>
    </source>
</evidence>
<dbReference type="InterPro" id="IPR029016">
    <property type="entry name" value="GAF-like_dom_sf"/>
</dbReference>
<dbReference type="SMART" id="SM00387">
    <property type="entry name" value="HATPase_c"/>
    <property type="match status" value="1"/>
</dbReference>
<protein>
    <recommendedName>
        <fullName evidence="3">histidine kinase</fullName>
        <ecNumber evidence="3">2.7.13.3</ecNumber>
    </recommendedName>
</protein>
<dbReference type="SUPFAM" id="SSF55874">
    <property type="entry name" value="ATPase domain of HSP90 chaperone/DNA topoisomerase II/histidine kinase"/>
    <property type="match status" value="1"/>
</dbReference>
<dbReference type="PROSITE" id="PS50110">
    <property type="entry name" value="RESPONSE_REGULATORY"/>
    <property type="match status" value="1"/>
</dbReference>
<comment type="subcellular location">
    <subcellularLocation>
        <location evidence="2">Cell inner membrane</location>
        <topology evidence="2">Multi-pass membrane protein</topology>
    </subcellularLocation>
</comment>
<dbReference type="SMART" id="SM00065">
    <property type="entry name" value="GAF"/>
    <property type="match status" value="2"/>
</dbReference>
<dbReference type="CDD" id="cd00130">
    <property type="entry name" value="PAS"/>
    <property type="match status" value="1"/>
</dbReference>
<dbReference type="Gene3D" id="3.30.450.40">
    <property type="match status" value="2"/>
</dbReference>
<dbReference type="KEGG" id="mfy:HH212_22440"/>
<dbReference type="InterPro" id="IPR000700">
    <property type="entry name" value="PAS-assoc_C"/>
</dbReference>
<dbReference type="PANTHER" id="PTHR43547">
    <property type="entry name" value="TWO-COMPONENT HISTIDINE KINASE"/>
    <property type="match status" value="1"/>
</dbReference>
<evidence type="ECO:0000256" key="8">
    <source>
        <dbReference type="SAM" id="MobiDB-lite"/>
    </source>
</evidence>
<dbReference type="InterPro" id="IPR035965">
    <property type="entry name" value="PAS-like_dom_sf"/>
</dbReference>
<keyword evidence="6" id="KW-0418">Kinase</keyword>
<dbReference type="Gene3D" id="3.40.50.2300">
    <property type="match status" value="1"/>
</dbReference>
<dbReference type="RefSeq" id="WP_170204526.1">
    <property type="nucleotide sequence ID" value="NZ_CP051685.1"/>
</dbReference>
<feature type="domain" description="PAC" evidence="11">
    <location>
        <begin position="712"/>
        <end position="764"/>
    </location>
</feature>
<dbReference type="Pfam" id="PF02518">
    <property type="entry name" value="HATPase_c"/>
    <property type="match status" value="1"/>
</dbReference>
<comment type="catalytic activity">
    <reaction evidence="1">
        <text>ATP + protein L-histidine = ADP + protein N-phospho-L-histidine.</text>
        <dbReference type="EC" id="2.7.13.3"/>
    </reaction>
</comment>
<dbReference type="SUPFAM" id="SSF52172">
    <property type="entry name" value="CheY-like"/>
    <property type="match status" value="1"/>
</dbReference>
<evidence type="ECO:0000313" key="12">
    <source>
        <dbReference type="EMBL" id="QJE02439.1"/>
    </source>
</evidence>
<keyword evidence="13" id="KW-1185">Reference proteome</keyword>
<dbReference type="PRINTS" id="PR00344">
    <property type="entry name" value="BCTRLSENSOR"/>
</dbReference>
<dbReference type="AlphaFoldDB" id="A0A7Z2ZUH9"/>
<dbReference type="InterPro" id="IPR013655">
    <property type="entry name" value="PAS_fold_3"/>
</dbReference>
<dbReference type="SMART" id="SM00091">
    <property type="entry name" value="PAS"/>
    <property type="match status" value="2"/>
</dbReference>
<evidence type="ECO:0000256" key="1">
    <source>
        <dbReference type="ARBA" id="ARBA00000085"/>
    </source>
</evidence>
<dbReference type="GO" id="GO:0000155">
    <property type="term" value="F:phosphorelay sensor kinase activity"/>
    <property type="evidence" value="ECO:0007669"/>
    <property type="project" value="InterPro"/>
</dbReference>
<dbReference type="SUPFAM" id="SSF47384">
    <property type="entry name" value="Homodimeric domain of signal transducing histidine kinase"/>
    <property type="match status" value="1"/>
</dbReference>
<evidence type="ECO:0000256" key="3">
    <source>
        <dbReference type="ARBA" id="ARBA00012438"/>
    </source>
</evidence>
<evidence type="ECO:0000313" key="13">
    <source>
        <dbReference type="Proteomes" id="UP000502415"/>
    </source>
</evidence>
<dbReference type="EC" id="2.7.13.3" evidence="3"/>
<dbReference type="Pfam" id="PF00072">
    <property type="entry name" value="Response_reg"/>
    <property type="match status" value="1"/>
</dbReference>
<evidence type="ECO:0000256" key="7">
    <source>
        <dbReference type="PROSITE-ProRule" id="PRU00169"/>
    </source>
</evidence>
<dbReference type="Pfam" id="PF00512">
    <property type="entry name" value="HisKA"/>
    <property type="match status" value="1"/>
</dbReference>
<dbReference type="InterPro" id="IPR036890">
    <property type="entry name" value="HATPase_C_sf"/>
</dbReference>
<feature type="modified residue" description="4-aspartylphosphate" evidence="7">
    <location>
        <position position="1073"/>
    </location>
</feature>
<dbReference type="InterPro" id="IPR001610">
    <property type="entry name" value="PAC"/>
</dbReference>
<dbReference type="SUPFAM" id="SSF55785">
    <property type="entry name" value="PYP-like sensor domain (PAS domain)"/>
    <property type="match status" value="3"/>
</dbReference>
<dbReference type="FunFam" id="3.30.450.20:FF:000099">
    <property type="entry name" value="Sensory box sensor histidine kinase"/>
    <property type="match status" value="1"/>
</dbReference>
<feature type="domain" description="Histidine kinase" evidence="9">
    <location>
        <begin position="775"/>
        <end position="1001"/>
    </location>
</feature>